<dbReference type="RefSeq" id="WP_092375995.1">
    <property type="nucleotide sequence ID" value="NZ_FORX01000012.1"/>
</dbReference>
<accession>A0A1I3W900</accession>
<dbReference type="InterPro" id="IPR007272">
    <property type="entry name" value="Sulf_transp_TsuA/YedE"/>
</dbReference>
<evidence type="ECO:0000313" key="3">
    <source>
        <dbReference type="Proteomes" id="UP000198635"/>
    </source>
</evidence>
<feature type="transmembrane region" description="Helical" evidence="1">
    <location>
        <begin position="68"/>
        <end position="89"/>
    </location>
</feature>
<keyword evidence="1" id="KW-0472">Membrane</keyword>
<name>A0A1I3W900_9BACT</name>
<evidence type="ECO:0000313" key="2">
    <source>
        <dbReference type="EMBL" id="SFK03975.1"/>
    </source>
</evidence>
<dbReference type="EMBL" id="FORX01000012">
    <property type="protein sequence ID" value="SFK03975.1"/>
    <property type="molecule type" value="Genomic_DNA"/>
</dbReference>
<keyword evidence="1" id="KW-1133">Transmembrane helix</keyword>
<proteinExistence type="predicted"/>
<evidence type="ECO:0000256" key="1">
    <source>
        <dbReference type="SAM" id="Phobius"/>
    </source>
</evidence>
<organism evidence="2 3">
    <name type="scientific">Desulfomicrobium apsheronum</name>
    <dbReference type="NCBI Taxonomy" id="52560"/>
    <lineage>
        <taxon>Bacteria</taxon>
        <taxon>Pseudomonadati</taxon>
        <taxon>Thermodesulfobacteriota</taxon>
        <taxon>Desulfovibrionia</taxon>
        <taxon>Desulfovibrionales</taxon>
        <taxon>Desulfomicrobiaceae</taxon>
        <taxon>Desulfomicrobium</taxon>
    </lineage>
</organism>
<dbReference type="Proteomes" id="UP000198635">
    <property type="component" value="Unassembled WGS sequence"/>
</dbReference>
<reference evidence="3" key="1">
    <citation type="submission" date="2016-10" db="EMBL/GenBank/DDBJ databases">
        <authorList>
            <person name="Varghese N."/>
            <person name="Submissions S."/>
        </authorList>
    </citation>
    <scope>NUCLEOTIDE SEQUENCE [LARGE SCALE GENOMIC DNA]</scope>
    <source>
        <strain evidence="3">DSM 5918</strain>
    </source>
</reference>
<keyword evidence="1" id="KW-0812">Transmembrane</keyword>
<dbReference type="OrthoDB" id="9790409at2"/>
<feature type="transmembrane region" description="Helical" evidence="1">
    <location>
        <begin position="109"/>
        <end position="135"/>
    </location>
</feature>
<feature type="transmembrane region" description="Helical" evidence="1">
    <location>
        <begin position="147"/>
        <end position="169"/>
    </location>
</feature>
<sequence>MMDIWLGLFAGTAFGFVIQRVGATNPQKMALAHLMQEPYIPQFMLLVVIFSATGLFFLDAAGGAVTRVLPISLVGTGLGGVIFGIGWGISGYCPGTCWAAAGEGRMDAIFTLLGGLAGAAAFAHLHESLIPILYMPTNKGQLTLTDWFGHPAAALGFLIVLFGVGVWLIGRLWRHQDA</sequence>
<dbReference type="STRING" id="52560.SAMN04488082_11294"/>
<dbReference type="AlphaFoldDB" id="A0A1I3W900"/>
<gene>
    <name evidence="2" type="ORF">SAMN04488082_11294</name>
</gene>
<protein>
    <submittedName>
        <fullName evidence="2">Uncharacterized protein</fullName>
    </submittedName>
</protein>
<dbReference type="Pfam" id="PF04143">
    <property type="entry name" value="Sulf_transp"/>
    <property type="match status" value="1"/>
</dbReference>
<feature type="transmembrane region" description="Helical" evidence="1">
    <location>
        <begin position="39"/>
        <end position="61"/>
    </location>
</feature>
<keyword evidence="3" id="KW-1185">Reference proteome</keyword>